<evidence type="ECO:0000256" key="4">
    <source>
        <dbReference type="ARBA" id="ARBA00023033"/>
    </source>
</evidence>
<dbReference type="EC" id="1.-.-.-" evidence="7"/>
<dbReference type="Proteomes" id="UP001580407">
    <property type="component" value="Unassembled WGS sequence"/>
</dbReference>
<keyword evidence="1" id="KW-0285">Flavoprotein</keyword>
<keyword evidence="4" id="KW-0503">Monooxygenase</keyword>
<dbReference type="EMBL" id="JBHILM010000020">
    <property type="protein sequence ID" value="MFB5682814.1"/>
    <property type="molecule type" value="Genomic_DNA"/>
</dbReference>
<reference evidence="7 8" key="1">
    <citation type="submission" date="2024-09" db="EMBL/GenBank/DDBJ databases">
        <authorList>
            <person name="Ruan L."/>
        </authorList>
    </citation>
    <scope>NUCLEOTIDE SEQUENCE [LARGE SCALE GENOMIC DNA]</scope>
    <source>
        <strain evidence="7 8">D33</strain>
    </source>
</reference>
<dbReference type="InterPro" id="IPR016215">
    <property type="entry name" value="NTA_MOA"/>
</dbReference>
<evidence type="ECO:0000256" key="3">
    <source>
        <dbReference type="ARBA" id="ARBA00023002"/>
    </source>
</evidence>
<accession>A0ABV5BAS2</accession>
<gene>
    <name evidence="7" type="ORF">ACE3NQ_18010</name>
</gene>
<keyword evidence="3 7" id="KW-0560">Oxidoreductase</keyword>
<evidence type="ECO:0000259" key="6">
    <source>
        <dbReference type="Pfam" id="PF00296"/>
    </source>
</evidence>
<comment type="similarity">
    <text evidence="5">Belongs to the NtaA/SnaA/DszA monooxygenase family.</text>
</comment>
<dbReference type="InterPro" id="IPR036661">
    <property type="entry name" value="Luciferase-like_sf"/>
</dbReference>
<dbReference type="Gene3D" id="3.20.20.30">
    <property type="entry name" value="Luciferase-like domain"/>
    <property type="match status" value="1"/>
</dbReference>
<dbReference type="PIRSF" id="PIRSF000337">
    <property type="entry name" value="NTA_MOA"/>
    <property type="match status" value="1"/>
</dbReference>
<dbReference type="Pfam" id="PF00296">
    <property type="entry name" value="Bac_luciferase"/>
    <property type="match status" value="1"/>
</dbReference>
<evidence type="ECO:0000256" key="2">
    <source>
        <dbReference type="ARBA" id="ARBA00022643"/>
    </source>
</evidence>
<name>A0ABV5BAS2_9BACL</name>
<dbReference type="CDD" id="cd01095">
    <property type="entry name" value="Nitrilotriacetate_monoxgenase"/>
    <property type="match status" value="1"/>
</dbReference>
<dbReference type="SUPFAM" id="SSF51679">
    <property type="entry name" value="Bacterial luciferase-like"/>
    <property type="match status" value="1"/>
</dbReference>
<keyword evidence="8" id="KW-1185">Reference proteome</keyword>
<feature type="domain" description="Luciferase-like" evidence="6">
    <location>
        <begin position="35"/>
        <end position="379"/>
    </location>
</feature>
<dbReference type="PANTHER" id="PTHR30011">
    <property type="entry name" value="ALKANESULFONATE MONOOXYGENASE-RELATED"/>
    <property type="match status" value="1"/>
</dbReference>
<dbReference type="PANTHER" id="PTHR30011:SF16">
    <property type="entry name" value="C2H2 FINGER DOMAIN TRANSCRIPTION FACTOR (EUROFUNG)-RELATED"/>
    <property type="match status" value="1"/>
</dbReference>
<dbReference type="InterPro" id="IPR051260">
    <property type="entry name" value="Diverse_substr_monoxygenases"/>
</dbReference>
<keyword evidence="2" id="KW-0288">FMN</keyword>
<evidence type="ECO:0000256" key="1">
    <source>
        <dbReference type="ARBA" id="ARBA00022630"/>
    </source>
</evidence>
<comment type="caution">
    <text evidence="7">The sequence shown here is derived from an EMBL/GenBank/DDBJ whole genome shotgun (WGS) entry which is preliminary data.</text>
</comment>
<dbReference type="NCBIfam" id="TIGR03860">
    <property type="entry name" value="FMN_nitrolo"/>
    <property type="match status" value="1"/>
</dbReference>
<proteinExistence type="inferred from homology"/>
<protein>
    <submittedName>
        <fullName evidence="7">LLM class flavin-dependent oxidoreductase</fullName>
        <ecNumber evidence="7">1.-.-.-</ecNumber>
    </submittedName>
</protein>
<evidence type="ECO:0000313" key="7">
    <source>
        <dbReference type="EMBL" id="MFB5682814.1"/>
    </source>
</evidence>
<dbReference type="RefSeq" id="WP_375526560.1">
    <property type="nucleotide sequence ID" value="NZ_JBHILM010000020.1"/>
</dbReference>
<evidence type="ECO:0000313" key="8">
    <source>
        <dbReference type="Proteomes" id="UP001580407"/>
    </source>
</evidence>
<dbReference type="GO" id="GO:0016491">
    <property type="term" value="F:oxidoreductase activity"/>
    <property type="evidence" value="ECO:0007669"/>
    <property type="project" value="UniProtKB-KW"/>
</dbReference>
<organism evidence="7 8">
    <name type="scientific">Paenibacillus terreus</name>
    <dbReference type="NCBI Taxonomy" id="1387834"/>
    <lineage>
        <taxon>Bacteria</taxon>
        <taxon>Bacillati</taxon>
        <taxon>Bacillota</taxon>
        <taxon>Bacilli</taxon>
        <taxon>Bacillales</taxon>
        <taxon>Paenibacillaceae</taxon>
        <taxon>Paenibacillus</taxon>
    </lineage>
</organism>
<dbReference type="InterPro" id="IPR011251">
    <property type="entry name" value="Luciferase-like_dom"/>
</dbReference>
<sequence>MSTNRQMILNFFMNSTGFHETAWRLPSAEPEGVTSLSLYKKMALIAEQAKFHTVFLADAYELGENVKHQALNRLEPYTLLSALAGVTERIGLVATVSTSYTEPYHTARLFASLDHLSGGRAGWNIVTTGIGKTHLNFGREQNYEHTERYQRALEFVQLATKLWDSWEDDALLFDKARGLYADVEHIHAVRHRSDIFAVEGPLNLPRPPQGYPVLAQAGSSEDGKELAARIGELIYTAQQTLADAQAFYADVKSRVEKYGRNPNEVKIVPGFSVIVGATESEAKEKEAELRESIIPELGLHRLSKRLKVDLFSYPLDGPVPELPDPATINENRSRFELMKNMIESEKLTIRQLIERVSGGNGHRTFAGTAEKVADELESWFTGGACDGFVIRPQALPSGLEDFARLVVPELQRRGLFHTEYRGTTLRENLGLARPNNQFSAQSQQRKGVQLA</sequence>
<evidence type="ECO:0000256" key="5">
    <source>
        <dbReference type="ARBA" id="ARBA00033748"/>
    </source>
</evidence>